<dbReference type="Pfam" id="PF12674">
    <property type="entry name" value="Zn_ribbon_2"/>
    <property type="match status" value="1"/>
</dbReference>
<dbReference type="Proteomes" id="UP000032740">
    <property type="component" value="Chromosome"/>
</dbReference>
<evidence type="ECO:0000256" key="1">
    <source>
        <dbReference type="ARBA" id="ARBA00023125"/>
    </source>
</evidence>
<dbReference type="InterPro" id="IPR025868">
    <property type="entry name" value="Zn_ribbon_dom_put"/>
</dbReference>
<protein>
    <submittedName>
        <fullName evidence="3">Predicted transcriptional regulator</fullName>
    </submittedName>
</protein>
<dbReference type="GO" id="GO:0003677">
    <property type="term" value="F:DNA binding"/>
    <property type="evidence" value="ECO:0007669"/>
    <property type="project" value="UniProtKB-KW"/>
</dbReference>
<dbReference type="AlphaFoldDB" id="U4KJX2"/>
<dbReference type="PANTHER" id="PTHR46558:SF13">
    <property type="entry name" value="HTH-TYPE TRANSCRIPTIONAL REGULATOR IMMR"/>
    <property type="match status" value="1"/>
</dbReference>
<sequence length="145" mass="16806">MEISERLKHLRENLNLTQNQFAEKLFITRQAVSKWELGKSTPDLNTLKLISSTFNVSIESLLGIKNNLYCECCGMPLDKTSINLENSDYCKWCFTDSKVIYTDINSLVDACLPYFLESNDKINELEAKITLKNILEKLPYWKNRS</sequence>
<dbReference type="HOGENOM" id="CLU_134256_0_0_14"/>
<dbReference type="EMBL" id="FO681347">
    <property type="protein sequence ID" value="CCV63879.1"/>
    <property type="molecule type" value="Genomic_DNA"/>
</dbReference>
<dbReference type="Gene3D" id="1.10.260.40">
    <property type="entry name" value="lambda repressor-like DNA-binding domains"/>
    <property type="match status" value="1"/>
</dbReference>
<keyword evidence="4" id="KW-1185">Reference proteome</keyword>
<dbReference type="PANTHER" id="PTHR46558">
    <property type="entry name" value="TRACRIPTIONAL REGULATORY PROTEIN-RELATED-RELATED"/>
    <property type="match status" value="1"/>
</dbReference>
<evidence type="ECO:0000313" key="3">
    <source>
        <dbReference type="EMBL" id="CCV63879.1"/>
    </source>
</evidence>
<dbReference type="OrthoDB" id="411313at2"/>
<dbReference type="CDD" id="cd00093">
    <property type="entry name" value="HTH_XRE"/>
    <property type="match status" value="1"/>
</dbReference>
<dbReference type="PROSITE" id="PS50943">
    <property type="entry name" value="HTH_CROC1"/>
    <property type="match status" value="1"/>
</dbReference>
<dbReference type="InterPro" id="IPR001387">
    <property type="entry name" value="Cro/C1-type_HTH"/>
</dbReference>
<evidence type="ECO:0000259" key="2">
    <source>
        <dbReference type="PROSITE" id="PS50943"/>
    </source>
</evidence>
<feature type="domain" description="HTH cro/C1-type" evidence="2">
    <location>
        <begin position="7"/>
        <end position="61"/>
    </location>
</feature>
<keyword evidence="1" id="KW-0238">DNA-binding</keyword>
<dbReference type="InterPro" id="IPR010982">
    <property type="entry name" value="Lambda_DNA-bd_dom_sf"/>
</dbReference>
<proteinExistence type="predicted"/>
<accession>U4KJX2</accession>
<dbReference type="RefSeq" id="WP_026655870.1">
    <property type="nucleotide sequence ID" value="NC_022538.1"/>
</dbReference>
<dbReference type="SMART" id="SM00530">
    <property type="entry name" value="HTH_XRE"/>
    <property type="match status" value="1"/>
</dbReference>
<organism evidence="3 4">
    <name type="scientific">Alteracholeplasma palmae (strain ATCC 49389 / J233)</name>
    <name type="common">Acholeplasma palmae</name>
    <dbReference type="NCBI Taxonomy" id="1318466"/>
    <lineage>
        <taxon>Bacteria</taxon>
        <taxon>Bacillati</taxon>
        <taxon>Mycoplasmatota</taxon>
        <taxon>Mollicutes</taxon>
        <taxon>Acholeplasmatales</taxon>
        <taxon>Acholeplasmataceae</taxon>
        <taxon>Acholeplasma</taxon>
    </lineage>
</organism>
<evidence type="ECO:0000313" key="4">
    <source>
        <dbReference type="Proteomes" id="UP000032740"/>
    </source>
</evidence>
<dbReference type="STRING" id="1318466.BN85403020"/>
<reference evidence="3 4" key="1">
    <citation type="journal article" date="2013" name="J. Mol. Microbiol. Biotechnol.">
        <title>Analysis of the Complete Genomes of Acholeplasma brassicae , A. palmae and A. laidlawii and Their Comparison to the Obligate Parasites from ' Candidatus Phytoplasma'.</title>
        <authorList>
            <person name="Kube M."/>
            <person name="Siewert C."/>
            <person name="Migdoll A.M."/>
            <person name="Duduk B."/>
            <person name="Holz S."/>
            <person name="Rabus R."/>
            <person name="Seemuller E."/>
            <person name="Mitrovic J."/>
            <person name="Muller I."/>
            <person name="Buttner C."/>
            <person name="Reinhardt R."/>
        </authorList>
    </citation>
    <scope>NUCLEOTIDE SEQUENCE [LARGE SCALE GENOMIC DNA]</scope>
    <source>
        <strain evidence="3 4">J233</strain>
    </source>
</reference>
<dbReference type="SUPFAM" id="SSF47413">
    <property type="entry name" value="lambda repressor-like DNA-binding domains"/>
    <property type="match status" value="1"/>
</dbReference>
<name>U4KJX2_ALTPJ</name>
<dbReference type="Pfam" id="PF01381">
    <property type="entry name" value="HTH_3"/>
    <property type="match status" value="1"/>
</dbReference>
<gene>
    <name evidence="3" type="ORF">BN85403020</name>
</gene>
<dbReference type="KEGG" id="apal:BN85403020"/>